<sequence>MGKAEGLRPLIIAVETPRGAPLMLFPLALDEKGALTKLIWLGGDTADYHAPLLAPDWRAALAPQSFNALWKEIRAALPAHDLIDLGKQPADIQGTDNPFMALGLDLHPAGTHMTKLGEDWESYYKSKRSSSTRKRDRNRRNNLRRLGELAYEVPQSADEIDASLDALFEQKNAFFAECGITSFLKKPGYTDFYRQMAKAHAQSGLIDVSHLRVGGEIAATNWGARFRGHYYYVLGGFTTSESGKYSPGSLFLLDLLEKETREGNIHTFDFSIGDEAYKDDWCELHFPLFDYKAASSLKGLLALLPLRLATRIKRFLKQSPRAWALAQTIRKRLGQLRRG</sequence>
<dbReference type="EMBL" id="BBIO01000009">
    <property type="protein sequence ID" value="GAK45456.1"/>
    <property type="molecule type" value="Genomic_DNA"/>
</dbReference>
<evidence type="ECO:0000259" key="1">
    <source>
        <dbReference type="Pfam" id="PF13480"/>
    </source>
</evidence>
<gene>
    <name evidence="2" type="ORF">M2A_1955</name>
</gene>
<dbReference type="eggNOG" id="COG5653">
    <property type="taxonomic scope" value="Bacteria"/>
</dbReference>
<dbReference type="SUPFAM" id="SSF55729">
    <property type="entry name" value="Acyl-CoA N-acyltransferases (Nat)"/>
    <property type="match status" value="1"/>
</dbReference>
<protein>
    <submittedName>
        <fullName evidence="2">Conserved protein</fullName>
    </submittedName>
</protein>
<dbReference type="Gene3D" id="3.40.630.30">
    <property type="match status" value="1"/>
</dbReference>
<keyword evidence="3" id="KW-1185">Reference proteome</keyword>
<evidence type="ECO:0000313" key="2">
    <source>
        <dbReference type="EMBL" id="GAK45456.1"/>
    </source>
</evidence>
<dbReference type="InterPro" id="IPR016181">
    <property type="entry name" value="Acyl_CoA_acyltransferase"/>
</dbReference>
<organism evidence="2 3">
    <name type="scientific">Tepidicaulis marinus</name>
    <dbReference type="NCBI Taxonomy" id="1333998"/>
    <lineage>
        <taxon>Bacteria</taxon>
        <taxon>Pseudomonadati</taxon>
        <taxon>Pseudomonadota</taxon>
        <taxon>Alphaproteobacteria</taxon>
        <taxon>Hyphomicrobiales</taxon>
        <taxon>Parvibaculaceae</taxon>
        <taxon>Tepidicaulis</taxon>
    </lineage>
</organism>
<dbReference type="InterPro" id="IPR038740">
    <property type="entry name" value="BioF2-like_GNAT_dom"/>
</dbReference>
<dbReference type="AlphaFoldDB" id="A0A081BBN8"/>
<comment type="caution">
    <text evidence="2">The sequence shown here is derived from an EMBL/GenBank/DDBJ whole genome shotgun (WGS) entry which is preliminary data.</text>
</comment>
<accession>A0A081BBN8</accession>
<dbReference type="STRING" id="1333998.M2A_1955"/>
<dbReference type="Proteomes" id="UP000028702">
    <property type="component" value="Unassembled WGS sequence"/>
</dbReference>
<proteinExistence type="predicted"/>
<reference evidence="2 3" key="1">
    <citation type="submission" date="2014-07" db="EMBL/GenBank/DDBJ databases">
        <title>Tepidicaulis marinum gen. nov., sp. nov., a novel marine bacterium denitrifying nitrate to nitrous oxide strictly under microaerobic conditions.</title>
        <authorList>
            <person name="Takeuchi M."/>
            <person name="Yamagishi T."/>
            <person name="Kamagata Y."/>
            <person name="Oshima K."/>
            <person name="Hattori M."/>
            <person name="Katayama T."/>
            <person name="Hanada S."/>
            <person name="Tamaki H."/>
            <person name="Marumo K."/>
            <person name="Maeda H."/>
            <person name="Nedachi M."/>
            <person name="Iwasaki W."/>
            <person name="Suwa Y."/>
            <person name="Sakata S."/>
        </authorList>
    </citation>
    <scope>NUCLEOTIDE SEQUENCE [LARGE SCALE GENOMIC DNA]</scope>
    <source>
        <strain evidence="2 3">MA2</strain>
    </source>
</reference>
<evidence type="ECO:0000313" key="3">
    <source>
        <dbReference type="Proteomes" id="UP000028702"/>
    </source>
</evidence>
<dbReference type="Pfam" id="PF13480">
    <property type="entry name" value="Acetyltransf_6"/>
    <property type="match status" value="1"/>
</dbReference>
<name>A0A081BBN8_9HYPH</name>
<feature type="domain" description="BioF2-like acetyltransferase" evidence="1">
    <location>
        <begin position="130"/>
        <end position="278"/>
    </location>
</feature>